<proteinExistence type="predicted"/>
<evidence type="ECO:0000313" key="2">
    <source>
        <dbReference type="Proteomes" id="UP000270094"/>
    </source>
</evidence>
<accession>A0A3P7K8L6</accession>
<dbReference type="EMBL" id="UYYB01000512">
    <property type="protein sequence ID" value="VDM65328.1"/>
    <property type="molecule type" value="Genomic_DNA"/>
</dbReference>
<name>A0A3P7K8L6_STRVU</name>
<reference evidence="1 2" key="1">
    <citation type="submission" date="2018-11" db="EMBL/GenBank/DDBJ databases">
        <authorList>
            <consortium name="Pathogen Informatics"/>
        </authorList>
    </citation>
    <scope>NUCLEOTIDE SEQUENCE [LARGE SCALE GENOMIC DNA]</scope>
</reference>
<protein>
    <submittedName>
        <fullName evidence="1">Uncharacterized protein</fullName>
    </submittedName>
</protein>
<evidence type="ECO:0000313" key="1">
    <source>
        <dbReference type="EMBL" id="VDM65328.1"/>
    </source>
</evidence>
<keyword evidence="2" id="KW-1185">Reference proteome</keyword>
<dbReference type="Proteomes" id="UP000270094">
    <property type="component" value="Unassembled WGS sequence"/>
</dbReference>
<sequence length="305" mass="34205">MIVAMHLDMSPLSNVLNVVGIPESLQKDYLLITVYEVGCFMQVIDLVFFAFLPDEDLVAIMSETTTATNRNSDDIVSEERGSVLKCLACHDVITKGMYMICRTCASEEQKAAGRASVLKAKRQGLLAIDRAIAGFDSGTTSARDLLKEKAYDILHQIEIIDEQLDTVSSYDAFQSKIEQARGISVGLQRFSSEVDNILNEFRDSIYAKMNDVMGSAFDDVDKNQKKTPMGLVNSFFGRFWNVYICKPLQTRTGIGRIWAFFREICIRCANFCDAVLKNLSQFLTSILALTVNCFRSRPTTTQRCL</sequence>
<gene>
    <name evidence="1" type="ORF">SVUK_LOCUS326</name>
</gene>
<dbReference type="AlphaFoldDB" id="A0A3P7K8L6"/>
<organism evidence="1 2">
    <name type="scientific">Strongylus vulgaris</name>
    <name type="common">Blood worm</name>
    <dbReference type="NCBI Taxonomy" id="40348"/>
    <lineage>
        <taxon>Eukaryota</taxon>
        <taxon>Metazoa</taxon>
        <taxon>Ecdysozoa</taxon>
        <taxon>Nematoda</taxon>
        <taxon>Chromadorea</taxon>
        <taxon>Rhabditida</taxon>
        <taxon>Rhabditina</taxon>
        <taxon>Rhabditomorpha</taxon>
        <taxon>Strongyloidea</taxon>
        <taxon>Strongylidae</taxon>
        <taxon>Strongylus</taxon>
    </lineage>
</organism>